<evidence type="ECO:0000313" key="2">
    <source>
        <dbReference type="EMBL" id="VVC76276.1"/>
    </source>
</evidence>
<keyword evidence="3" id="KW-1185">Reference proteome</keyword>
<reference evidence="2 3" key="1">
    <citation type="submission" date="2019-08" db="EMBL/GenBank/DDBJ databases">
        <authorList>
            <person name="Guy L."/>
        </authorList>
    </citation>
    <scope>NUCLEOTIDE SEQUENCE [LARGE SCALE GENOMIC DNA]</scope>
    <source>
        <strain evidence="2 3">SGT-108</strain>
    </source>
</reference>
<keyword evidence="1" id="KW-0812">Transmembrane</keyword>
<evidence type="ECO:0000256" key="1">
    <source>
        <dbReference type="SAM" id="Phobius"/>
    </source>
</evidence>
<sequence>MTTPMQTQPALPYKSVAAALLFSVILGPVGLLYASFWGGLFMILISLFVVSNKFFFITLLIWLACCIWSVGTVDAYNRKIMNKYLVARLS</sequence>
<dbReference type="RefSeq" id="WP_148339505.1">
    <property type="nucleotide sequence ID" value="NZ_LR699119.1"/>
</dbReference>
<organism evidence="2 3">
    <name type="scientific">Aquicella siphonis</name>
    <dbReference type="NCBI Taxonomy" id="254247"/>
    <lineage>
        <taxon>Bacteria</taxon>
        <taxon>Pseudomonadati</taxon>
        <taxon>Pseudomonadota</taxon>
        <taxon>Gammaproteobacteria</taxon>
        <taxon>Legionellales</taxon>
        <taxon>Coxiellaceae</taxon>
        <taxon>Aquicella</taxon>
    </lineage>
</organism>
<evidence type="ECO:0000313" key="3">
    <source>
        <dbReference type="Proteomes" id="UP000324194"/>
    </source>
</evidence>
<dbReference type="Proteomes" id="UP000324194">
    <property type="component" value="Chromosome 1"/>
</dbReference>
<keyword evidence="1" id="KW-1133">Transmembrane helix</keyword>
<dbReference type="AlphaFoldDB" id="A0A5E4PIZ6"/>
<feature type="transmembrane region" description="Helical" evidence="1">
    <location>
        <begin position="20"/>
        <end position="48"/>
    </location>
</feature>
<proteinExistence type="predicted"/>
<keyword evidence="1" id="KW-0472">Membrane</keyword>
<protein>
    <submittedName>
        <fullName evidence="2">Uncharacterized protein</fullName>
    </submittedName>
</protein>
<dbReference type="OrthoDB" id="122635at2"/>
<gene>
    <name evidence="2" type="ORF">AQUSIP_15850</name>
</gene>
<accession>A0A5E4PIZ6</accession>
<feature type="transmembrane region" description="Helical" evidence="1">
    <location>
        <begin position="54"/>
        <end position="76"/>
    </location>
</feature>
<name>A0A5E4PIZ6_9COXI</name>
<dbReference type="KEGG" id="asip:AQUSIP_15850"/>
<dbReference type="EMBL" id="LR699119">
    <property type="protein sequence ID" value="VVC76276.1"/>
    <property type="molecule type" value="Genomic_DNA"/>
</dbReference>